<evidence type="ECO:0000313" key="2">
    <source>
        <dbReference type="Proteomes" id="UP000033393"/>
    </source>
</evidence>
<accession>A0A0F0H404</accession>
<comment type="caution">
    <text evidence="1">The sequence shown here is derived from an EMBL/GenBank/DDBJ whole genome shotgun (WGS) entry which is preliminary data.</text>
</comment>
<organism evidence="1 2">
    <name type="scientific">Lentzea aerocolonigenes</name>
    <name type="common">Lechevalieria aerocolonigenes</name>
    <name type="synonym">Saccharothrix aerocolonigenes</name>
    <dbReference type="NCBI Taxonomy" id="68170"/>
    <lineage>
        <taxon>Bacteria</taxon>
        <taxon>Bacillati</taxon>
        <taxon>Actinomycetota</taxon>
        <taxon>Actinomycetes</taxon>
        <taxon>Pseudonocardiales</taxon>
        <taxon>Pseudonocardiaceae</taxon>
        <taxon>Lentzea</taxon>
    </lineage>
</organism>
<evidence type="ECO:0000313" key="1">
    <source>
        <dbReference type="EMBL" id="KJK50439.1"/>
    </source>
</evidence>
<name>A0A0F0H404_LENAE</name>
<dbReference type="EMBL" id="JYJG01000059">
    <property type="protein sequence ID" value="KJK50439.1"/>
    <property type="molecule type" value="Genomic_DNA"/>
</dbReference>
<keyword evidence="2" id="KW-1185">Reference proteome</keyword>
<sequence length="108" mass="12246">MFEQVERSRKKLLHVYDEPQPTWVDLGEVRRSLLGASDSIWPASARGMSLDGLAVAEVPFAVRMAPTLWLGLVTYEVHVPRVGTIAMQHFVRSDQTKKRQKGEVEPPY</sequence>
<reference evidence="1 2" key="1">
    <citation type="submission" date="2015-02" db="EMBL/GenBank/DDBJ databases">
        <authorList>
            <person name="Ju K.-S."/>
            <person name="Doroghazi J.R."/>
            <person name="Metcalf W."/>
        </authorList>
    </citation>
    <scope>NUCLEOTIDE SEQUENCE [LARGE SCALE GENOMIC DNA]</scope>
    <source>
        <strain evidence="1 2">NRRL B-16140</strain>
    </source>
</reference>
<dbReference type="PATRIC" id="fig|68170.10.peg.925"/>
<proteinExistence type="predicted"/>
<gene>
    <name evidence="1" type="ORF">UK23_10610</name>
</gene>
<dbReference type="AlphaFoldDB" id="A0A0F0H404"/>
<dbReference type="RefSeq" id="WP_045311251.1">
    <property type="nucleotide sequence ID" value="NZ_JYJG01000059.1"/>
</dbReference>
<protein>
    <submittedName>
        <fullName evidence="1">Uncharacterized protein</fullName>
    </submittedName>
</protein>
<dbReference type="Proteomes" id="UP000033393">
    <property type="component" value="Unassembled WGS sequence"/>
</dbReference>